<dbReference type="Proteomes" id="UP000037460">
    <property type="component" value="Unassembled WGS sequence"/>
</dbReference>
<dbReference type="OrthoDB" id="10636872at2759"/>
<dbReference type="AlphaFoldDB" id="A0A0M0J7U0"/>
<reference evidence="2" key="1">
    <citation type="journal article" date="2015" name="PLoS Genet.">
        <title>Genome Sequence and Transcriptome Analyses of Chrysochromulina tobin: Metabolic Tools for Enhanced Algal Fitness in the Prominent Order Prymnesiales (Haptophyceae).</title>
        <authorList>
            <person name="Hovde B.T."/>
            <person name="Deodato C.R."/>
            <person name="Hunsperger H.M."/>
            <person name="Ryken S.A."/>
            <person name="Yost W."/>
            <person name="Jha R.K."/>
            <person name="Patterson J."/>
            <person name="Monnat R.J. Jr."/>
            <person name="Barlow S.B."/>
            <person name="Starkenburg S.R."/>
            <person name="Cattolico R.A."/>
        </authorList>
    </citation>
    <scope>NUCLEOTIDE SEQUENCE</scope>
    <source>
        <strain evidence="2">CCMP291</strain>
    </source>
</reference>
<proteinExistence type="predicted"/>
<dbReference type="SUPFAM" id="SSF50729">
    <property type="entry name" value="PH domain-like"/>
    <property type="match status" value="1"/>
</dbReference>
<keyword evidence="2" id="KW-1185">Reference proteome</keyword>
<organism evidence="1 2">
    <name type="scientific">Chrysochromulina tobinii</name>
    <dbReference type="NCBI Taxonomy" id="1460289"/>
    <lineage>
        <taxon>Eukaryota</taxon>
        <taxon>Haptista</taxon>
        <taxon>Haptophyta</taxon>
        <taxon>Prymnesiophyceae</taxon>
        <taxon>Prymnesiales</taxon>
        <taxon>Chrysochromulinaceae</taxon>
        <taxon>Chrysochromulina</taxon>
    </lineage>
</organism>
<comment type="caution">
    <text evidence="1">The sequence shown here is derived from an EMBL/GenBank/DDBJ whole genome shotgun (WGS) entry which is preliminary data.</text>
</comment>
<evidence type="ECO:0000313" key="1">
    <source>
        <dbReference type="EMBL" id="KOO22664.1"/>
    </source>
</evidence>
<accession>A0A0M0J7U0</accession>
<gene>
    <name evidence="1" type="ORF">Ctob_000582</name>
</gene>
<name>A0A0M0J7U0_9EUKA</name>
<protein>
    <submittedName>
        <fullName evidence="1">Uncharacterized protein</fullName>
    </submittedName>
</protein>
<evidence type="ECO:0000313" key="2">
    <source>
        <dbReference type="Proteomes" id="UP000037460"/>
    </source>
</evidence>
<sequence length="181" mass="19501">MCCPFGSSSIPIVEMTSFADKDSAVMSNGEDGPSLAQQAAQQAKGLMGKIAAPIKELEKERARDKKLDELKAGAMMQLLPDGKQRQSLTVKVAVSPDGAMVTWAGTGVSGVMALAAIREVKPIMKSGIVFVSEPTIIPNQFKLIAEDQAVGFEAKDEEVKEKWMSTLQEWLRSSRAGKSRT</sequence>
<dbReference type="EMBL" id="JWZX01003263">
    <property type="protein sequence ID" value="KOO22664.1"/>
    <property type="molecule type" value="Genomic_DNA"/>
</dbReference>